<feature type="transmembrane region" description="Helical" evidence="1">
    <location>
        <begin position="33"/>
        <end position="51"/>
    </location>
</feature>
<comment type="caution">
    <text evidence="2">The sequence shown here is derived from an EMBL/GenBank/DDBJ whole genome shotgun (WGS) entry which is preliminary data.</text>
</comment>
<protein>
    <submittedName>
        <fullName evidence="2">Uncharacterized protein</fullName>
    </submittedName>
</protein>
<keyword evidence="1" id="KW-0812">Transmembrane</keyword>
<accession>A0ABS7UWV5</accession>
<reference evidence="2" key="1">
    <citation type="submission" date="2024-05" db="EMBL/GenBank/DDBJ databases">
        <title>Metabacillus sp. nov., isolated from the rhizosphere soil of tomato plants.</title>
        <authorList>
            <person name="Ma R."/>
        </authorList>
    </citation>
    <scope>NUCLEOTIDE SEQUENCE</scope>
    <source>
        <strain evidence="2">DBTR6</strain>
    </source>
</reference>
<evidence type="ECO:0000256" key="1">
    <source>
        <dbReference type="SAM" id="Phobius"/>
    </source>
</evidence>
<keyword evidence="3" id="KW-1185">Reference proteome</keyword>
<organism evidence="2 3">
    <name type="scientific">Metabacillus rhizolycopersici</name>
    <dbReference type="NCBI Taxonomy" id="2875709"/>
    <lineage>
        <taxon>Bacteria</taxon>
        <taxon>Bacillati</taxon>
        <taxon>Bacillota</taxon>
        <taxon>Bacilli</taxon>
        <taxon>Bacillales</taxon>
        <taxon>Bacillaceae</taxon>
        <taxon>Metabacillus</taxon>
    </lineage>
</organism>
<dbReference type="RefSeq" id="WP_224141090.1">
    <property type="nucleotide sequence ID" value="NZ_JAIQUM010000062.1"/>
</dbReference>
<proteinExistence type="predicted"/>
<evidence type="ECO:0000313" key="3">
    <source>
        <dbReference type="Proteomes" id="UP001165287"/>
    </source>
</evidence>
<name>A0ABS7UWV5_9BACI</name>
<evidence type="ECO:0000313" key="2">
    <source>
        <dbReference type="EMBL" id="MBZ5752636.1"/>
    </source>
</evidence>
<gene>
    <name evidence="2" type="ORF">K9V48_20950</name>
</gene>
<keyword evidence="1" id="KW-1133">Transmembrane helix</keyword>
<dbReference type="Proteomes" id="UP001165287">
    <property type="component" value="Unassembled WGS sequence"/>
</dbReference>
<keyword evidence="1" id="KW-0472">Membrane</keyword>
<sequence length="234" mass="27847">MIELILLFVLLLLTALVRYLVFGAFEPLSFAMIFLFPVAVLVIFIISKRFADKERSYQPKDIAGWSFYNIQKSLIIQKPLFKGKDQRGYVKRYFPQKWQYAFGDIFGFNWYLSLEIQIDQDIYDVRWYREKWFTNQDQWKIYKNGKQIGEADTLINLKNTTKLKEAIKYRFYDTSYISSASTVTSTISLTQNEELLGILKRNHIMSNVQVIDIQENRLEYIVALIVHSYYFKNK</sequence>
<dbReference type="EMBL" id="JAIQUM010000062">
    <property type="protein sequence ID" value="MBZ5752636.1"/>
    <property type="molecule type" value="Genomic_DNA"/>
</dbReference>